<comment type="caution">
    <text evidence="1">The sequence shown here is derived from an EMBL/GenBank/DDBJ whole genome shotgun (WGS) entry which is preliminary data.</text>
</comment>
<dbReference type="EMBL" id="VSSQ01048315">
    <property type="protein sequence ID" value="MPN02371.1"/>
    <property type="molecule type" value="Genomic_DNA"/>
</dbReference>
<name>A0A645EK71_9ZZZZ</name>
<dbReference type="AlphaFoldDB" id="A0A645EK71"/>
<evidence type="ECO:0000313" key="1">
    <source>
        <dbReference type="EMBL" id="MPN02371.1"/>
    </source>
</evidence>
<protein>
    <submittedName>
        <fullName evidence="1">Uncharacterized protein</fullName>
    </submittedName>
</protein>
<reference evidence="1" key="1">
    <citation type="submission" date="2019-08" db="EMBL/GenBank/DDBJ databases">
        <authorList>
            <person name="Kucharzyk K."/>
            <person name="Murdoch R.W."/>
            <person name="Higgins S."/>
            <person name="Loffler F."/>
        </authorList>
    </citation>
    <scope>NUCLEOTIDE SEQUENCE</scope>
</reference>
<sequence length="269" mass="29241">MDVQSAALGDHPRDIADDADGAAVFKGRERRAVRVYKRGEFHAAHGFDIGALFDRESYFLSAVGSVVLVHKHREQLRLVVAQLFKRLVYLRHEPAVSLARHDIKRRGGELRQHPFVVDRAKVACKRGVDLSARFKGFDHGGGIVKIDCGVREPFLSGEPGKVVIAAVAPDHADAHAVPVGIILEREFFVSGLHGQYRGGGADGPVREIKALPAFRGILGAREQVYFSLFQHTLHFAPALAVSDILVPPIGISSHVLEQIIAVARAGAVP</sequence>
<accession>A0A645EK71</accession>
<proteinExistence type="predicted"/>
<gene>
    <name evidence="1" type="ORF">SDC9_149587</name>
</gene>
<organism evidence="1">
    <name type="scientific">bioreactor metagenome</name>
    <dbReference type="NCBI Taxonomy" id="1076179"/>
    <lineage>
        <taxon>unclassified sequences</taxon>
        <taxon>metagenomes</taxon>
        <taxon>ecological metagenomes</taxon>
    </lineage>
</organism>